<keyword evidence="3" id="KW-1185">Reference proteome</keyword>
<sequence length="297" mass="30816">MSYLFVCSLATAEVDSLGNLTVTYKVDGVSTDTTGIALQYDIVGDYDDLSTSQQSNLLSAVQDEYNDSNIDATELESEYDGVDLTAQDILVSTAGTDAVTIGSNTVNAGTGDDVVVLNSNDTVAETLVLDTDNIGNNTVVHFNSAANGDRLDFTAWLDNEESTSGSTASQEDVEVTFAAATAMTENSVSLTDFSALDAATATALNFDSMSDAQVLAALNANGTYSSAVADSDLVGNVQKSILMVQNDANEGEYKVYQVTSAADTTGNDDFSGATLIGTLDFGAELDGSFDATNLIGA</sequence>
<dbReference type="RefSeq" id="WP_067038541.1">
    <property type="nucleotide sequence ID" value="NZ_FLRA01000033.1"/>
</dbReference>
<evidence type="ECO:0000313" key="3">
    <source>
        <dbReference type="Proteomes" id="UP000092840"/>
    </source>
</evidence>
<accession>A0A1C3JW47</accession>
<dbReference type="Proteomes" id="UP000092840">
    <property type="component" value="Unassembled WGS sequence"/>
</dbReference>
<organism evidence="1 4">
    <name type="scientific">Marinomonas gallaica</name>
    <dbReference type="NCBI Taxonomy" id="1806667"/>
    <lineage>
        <taxon>Bacteria</taxon>
        <taxon>Pseudomonadati</taxon>
        <taxon>Pseudomonadota</taxon>
        <taxon>Gammaproteobacteria</taxon>
        <taxon>Oceanospirillales</taxon>
        <taxon>Oceanospirillaceae</taxon>
        <taxon>Marinomonas</taxon>
    </lineage>
</organism>
<evidence type="ECO:0000313" key="1">
    <source>
        <dbReference type="EMBL" id="SBT19299.1"/>
    </source>
</evidence>
<evidence type="ECO:0000313" key="4">
    <source>
        <dbReference type="Proteomes" id="UP000092871"/>
    </source>
</evidence>
<dbReference type="AlphaFoldDB" id="A0A1C3JW47"/>
<reference evidence="2 3" key="1">
    <citation type="submission" date="2016-06" db="EMBL/GenBank/DDBJ databases">
        <authorList>
            <person name="Rodrigo-Torres L."/>
            <person name="Arahal D.R."/>
        </authorList>
    </citation>
    <scope>NUCLEOTIDE SEQUENCE [LARGE SCALE GENOMIC DNA]</scope>
    <source>
        <strain evidence="2 3">CECT 5116</strain>
    </source>
</reference>
<evidence type="ECO:0000313" key="2">
    <source>
        <dbReference type="EMBL" id="SBT22692.1"/>
    </source>
</evidence>
<dbReference type="Proteomes" id="UP000092871">
    <property type="component" value="Unassembled WGS sequence"/>
</dbReference>
<dbReference type="EMBL" id="FLRA01000033">
    <property type="protein sequence ID" value="SBT19299.1"/>
    <property type="molecule type" value="Genomic_DNA"/>
</dbReference>
<dbReference type="OrthoDB" id="6121634at2"/>
<protein>
    <submittedName>
        <fullName evidence="1">Uncharacterized protein</fullName>
    </submittedName>
</protein>
<reference evidence="1 4" key="2">
    <citation type="submission" date="2016-06" db="EMBL/GenBank/DDBJ databases">
        <authorList>
            <person name="Kjaerup R.B."/>
            <person name="Dalgaard T.S."/>
            <person name="Juul-Madsen H.R."/>
        </authorList>
    </citation>
    <scope>NUCLEOTIDE SEQUENCE [LARGE SCALE GENOMIC DNA]</scope>
    <source>
        <strain evidence="1 4">CECT 5115</strain>
    </source>
</reference>
<name>A0A1C3JW47_9GAMM</name>
<dbReference type="EMBL" id="FLRB01000028">
    <property type="protein sequence ID" value="SBT22692.1"/>
    <property type="molecule type" value="Genomic_DNA"/>
</dbReference>
<gene>
    <name evidence="1" type="ORF">MGA5115_03461</name>
    <name evidence="2" type="ORF">MGA5116_03316</name>
</gene>
<proteinExistence type="predicted"/>